<name>A0AAF0UCV4_SOLVR</name>
<evidence type="ECO:0000313" key="4">
    <source>
        <dbReference type="Proteomes" id="UP001234989"/>
    </source>
</evidence>
<proteinExistence type="predicted"/>
<sequence length="570" mass="64835">MMTRMSISQKTMEWLVFALKEASKGQGISVSRWKYRDQFAEVFCSRNYNKSGRYVSILKLQGKRRAVIFIPEWSFNSGWLDIATKITRFINVKAHKAVKMMHRETEEGLSYSDTVRNNKWATREMNGAKIQQRGKKLVITDATTTNQNEILAKSVIGSLPEEVSETPLSEIRRWAASTWKHKHGINIYDLGHNRFLFEFPNKTAADHIVRGEWFWKSHKFIMQWWSPTSTSSHNRLDQVWIRVVGLPLQLWSQKVFREIGNLCGGWIRTEEETELRNHLKWARMKVRGDGDSVPKSVELVHEGLTFKVPIWVEMPVKVVADSRSKIPLNTQRSDEGTVGIQDESLLGFTEVTGHVGSSFDPEILNWPAVSARVKARVAEVPLPTTSNKSDVVVKKKNLGPDLLAQFVSTGLVSKPCSFLIDPISAELEANNSNLYITLNCGEGEEAEQDREETGKEDDFHEDSREEEARVTENPQTLEDSAMQVSAMLRSEDNISGLTTIVDAVPLNQHSPGEGEDPDFDIPIWIHQNIIKFAKEFGVDIKGCKEEATSLFMKIDNMRQKNLNKEEKTGE</sequence>
<dbReference type="PANTHER" id="PTHR34427">
    <property type="entry name" value="DUF4283 DOMAIN PROTEIN"/>
    <property type="match status" value="1"/>
</dbReference>
<dbReference type="PANTHER" id="PTHR34427:SF10">
    <property type="entry name" value="DUF4283 DOMAIN-CONTAINING PROTEIN"/>
    <property type="match status" value="1"/>
</dbReference>
<reference evidence="3" key="1">
    <citation type="submission" date="2023-08" db="EMBL/GenBank/DDBJ databases">
        <title>A de novo genome assembly of Solanum verrucosum Schlechtendal, a Mexican diploid species geographically isolated from the other diploid A-genome species in potato relatives.</title>
        <authorList>
            <person name="Hosaka K."/>
        </authorList>
    </citation>
    <scope>NUCLEOTIDE SEQUENCE</scope>
    <source>
        <tissue evidence="3">Young leaves</tissue>
    </source>
</reference>
<dbReference type="AlphaFoldDB" id="A0AAF0UCV4"/>
<keyword evidence="4" id="KW-1185">Reference proteome</keyword>
<feature type="domain" description="DUF4283" evidence="2">
    <location>
        <begin position="149"/>
        <end position="230"/>
    </location>
</feature>
<evidence type="ECO:0000313" key="3">
    <source>
        <dbReference type="EMBL" id="WMV43214.1"/>
    </source>
</evidence>
<evidence type="ECO:0000256" key="1">
    <source>
        <dbReference type="SAM" id="MobiDB-lite"/>
    </source>
</evidence>
<accession>A0AAF0UCV4</accession>
<gene>
    <name evidence="3" type="ORF">MTR67_036599</name>
</gene>
<dbReference type="Pfam" id="PF14111">
    <property type="entry name" value="DUF4283"/>
    <property type="match status" value="1"/>
</dbReference>
<protein>
    <recommendedName>
        <fullName evidence="2">DUF4283 domain-containing protein</fullName>
    </recommendedName>
</protein>
<feature type="compositionally biased region" description="Basic and acidic residues" evidence="1">
    <location>
        <begin position="451"/>
        <end position="470"/>
    </location>
</feature>
<evidence type="ECO:0000259" key="2">
    <source>
        <dbReference type="Pfam" id="PF14111"/>
    </source>
</evidence>
<organism evidence="3 4">
    <name type="scientific">Solanum verrucosum</name>
    <dbReference type="NCBI Taxonomy" id="315347"/>
    <lineage>
        <taxon>Eukaryota</taxon>
        <taxon>Viridiplantae</taxon>
        <taxon>Streptophyta</taxon>
        <taxon>Embryophyta</taxon>
        <taxon>Tracheophyta</taxon>
        <taxon>Spermatophyta</taxon>
        <taxon>Magnoliopsida</taxon>
        <taxon>eudicotyledons</taxon>
        <taxon>Gunneridae</taxon>
        <taxon>Pentapetalae</taxon>
        <taxon>asterids</taxon>
        <taxon>lamiids</taxon>
        <taxon>Solanales</taxon>
        <taxon>Solanaceae</taxon>
        <taxon>Solanoideae</taxon>
        <taxon>Solaneae</taxon>
        <taxon>Solanum</taxon>
    </lineage>
</organism>
<dbReference type="EMBL" id="CP133619">
    <property type="protein sequence ID" value="WMV43214.1"/>
    <property type="molecule type" value="Genomic_DNA"/>
</dbReference>
<feature type="region of interest" description="Disordered" evidence="1">
    <location>
        <begin position="443"/>
        <end position="475"/>
    </location>
</feature>
<dbReference type="Proteomes" id="UP001234989">
    <property type="component" value="Chromosome 8"/>
</dbReference>
<dbReference type="InterPro" id="IPR025558">
    <property type="entry name" value="DUF4283"/>
</dbReference>